<dbReference type="EMBL" id="JACOMF010000015">
    <property type="protein sequence ID" value="MBC4016435.1"/>
    <property type="molecule type" value="Genomic_DNA"/>
</dbReference>
<sequence>MRLSPVVVAVLLLTATGAQAERCAAPLPTGAGIPPTSINPLIVRPLGETIIPVPATDGLIHLAYAAQTTNLAAGPARISSILPVDPLRGFEPTGRNLVLNVEGAPITGEVRVFGTPPASSRDTPTLAAGTSGITFFDVTYARLAEVPELVAHRVSVGFPEGTSLTTITDPVRVNCDGPVQLSPPLSGRGWWNGNGCCRTVNAHRSATLPLNGDLRPPEQFAIDFMQVTPDGGCCTGPVSDLRSWPFHGVPVLAAAAGTVVAAVDDMPDQIPGPPQGVTVENAPGNHVIQDIGGGRWVLYAHLSPGSVTVKPGDVLRPGQPLGKLGNSGSSTAPHLHFQVMDRPSALNAVGLPFVFDRQWLEGIVVNTPAEAELAYEAGRRLGIDRRPAELRRGEMPAEGHILGFHLD</sequence>
<evidence type="ECO:0000313" key="4">
    <source>
        <dbReference type="Proteomes" id="UP000600101"/>
    </source>
</evidence>
<protein>
    <submittedName>
        <fullName evidence="3">M23 family metallopeptidase</fullName>
    </submittedName>
</protein>
<dbReference type="Pfam" id="PF01551">
    <property type="entry name" value="Peptidase_M23"/>
    <property type="match status" value="1"/>
</dbReference>
<evidence type="ECO:0000259" key="2">
    <source>
        <dbReference type="Pfam" id="PF01551"/>
    </source>
</evidence>
<feature type="signal peptide" evidence="1">
    <location>
        <begin position="1"/>
        <end position="20"/>
    </location>
</feature>
<dbReference type="PANTHER" id="PTHR21666">
    <property type="entry name" value="PEPTIDASE-RELATED"/>
    <property type="match status" value="1"/>
</dbReference>
<dbReference type="PANTHER" id="PTHR21666:SF270">
    <property type="entry name" value="MUREIN HYDROLASE ACTIVATOR ENVC"/>
    <property type="match status" value="1"/>
</dbReference>
<accession>A0A9X0UHT0</accession>
<organism evidence="3 4">
    <name type="scientific">Siccirubricoccus deserti</name>
    <dbReference type="NCBI Taxonomy" id="2013562"/>
    <lineage>
        <taxon>Bacteria</taxon>
        <taxon>Pseudomonadati</taxon>
        <taxon>Pseudomonadota</taxon>
        <taxon>Alphaproteobacteria</taxon>
        <taxon>Acetobacterales</taxon>
        <taxon>Roseomonadaceae</taxon>
        <taxon>Siccirubricoccus</taxon>
    </lineage>
</organism>
<proteinExistence type="predicted"/>
<dbReference type="GO" id="GO:0004222">
    <property type="term" value="F:metalloendopeptidase activity"/>
    <property type="evidence" value="ECO:0007669"/>
    <property type="project" value="TreeGrafter"/>
</dbReference>
<evidence type="ECO:0000256" key="1">
    <source>
        <dbReference type="SAM" id="SignalP"/>
    </source>
</evidence>
<name>A0A9X0UHT0_9PROT</name>
<dbReference type="AlphaFoldDB" id="A0A9X0UHT0"/>
<reference evidence="3" key="1">
    <citation type="submission" date="2020-08" db="EMBL/GenBank/DDBJ databases">
        <authorList>
            <person name="Hu Y."/>
            <person name="Nguyen S.V."/>
            <person name="Li F."/>
            <person name="Fanning S."/>
        </authorList>
    </citation>
    <scope>NUCLEOTIDE SEQUENCE</scope>
    <source>
        <strain evidence="3">SYSU D8009</strain>
    </source>
</reference>
<comment type="caution">
    <text evidence="3">The sequence shown here is derived from an EMBL/GenBank/DDBJ whole genome shotgun (WGS) entry which is preliminary data.</text>
</comment>
<dbReference type="Proteomes" id="UP000600101">
    <property type="component" value="Unassembled WGS sequence"/>
</dbReference>
<dbReference type="RefSeq" id="WP_186771207.1">
    <property type="nucleotide sequence ID" value="NZ_JACOMF010000015.1"/>
</dbReference>
<feature type="domain" description="M23ase beta-sheet core" evidence="2">
    <location>
        <begin position="248"/>
        <end position="346"/>
    </location>
</feature>
<dbReference type="CDD" id="cd12797">
    <property type="entry name" value="M23_peptidase"/>
    <property type="match status" value="1"/>
</dbReference>
<dbReference type="InterPro" id="IPR011055">
    <property type="entry name" value="Dup_hybrid_motif"/>
</dbReference>
<keyword evidence="1" id="KW-0732">Signal</keyword>
<dbReference type="Gene3D" id="2.70.70.10">
    <property type="entry name" value="Glucose Permease (Domain IIA)"/>
    <property type="match status" value="1"/>
</dbReference>
<dbReference type="InterPro" id="IPR050570">
    <property type="entry name" value="Cell_wall_metabolism_enzyme"/>
</dbReference>
<dbReference type="SUPFAM" id="SSF51261">
    <property type="entry name" value="Duplicated hybrid motif"/>
    <property type="match status" value="1"/>
</dbReference>
<dbReference type="InterPro" id="IPR016047">
    <property type="entry name" value="M23ase_b-sheet_dom"/>
</dbReference>
<gene>
    <name evidence="3" type="ORF">H7965_14005</name>
</gene>
<feature type="chain" id="PRO_5040936418" evidence="1">
    <location>
        <begin position="21"/>
        <end position="407"/>
    </location>
</feature>
<evidence type="ECO:0000313" key="3">
    <source>
        <dbReference type="EMBL" id="MBC4016435.1"/>
    </source>
</evidence>
<keyword evidence="4" id="KW-1185">Reference proteome</keyword>